<dbReference type="Proteomes" id="UP001596505">
    <property type="component" value="Unassembled WGS sequence"/>
</dbReference>
<evidence type="ECO:0000256" key="7">
    <source>
        <dbReference type="ARBA" id="ARBA00022962"/>
    </source>
</evidence>
<keyword evidence="10" id="KW-0436">Ligase</keyword>
<keyword evidence="11" id="KW-1185">Reference proteome</keyword>
<feature type="domain" description="Glutamine amidotransferase type-2" evidence="9">
    <location>
        <begin position="2"/>
        <end position="216"/>
    </location>
</feature>
<keyword evidence="7" id="KW-0315">Glutamine amidotransferase</keyword>
<keyword evidence="6" id="KW-0028">Amino-acid biosynthesis</keyword>
<dbReference type="EC" id="6.3.5.4" evidence="3"/>
<dbReference type="RefSeq" id="WP_380968103.1">
    <property type="nucleotide sequence ID" value="NZ_JBHTCO010000032.1"/>
</dbReference>
<accession>A0ABW2PZ31</accession>
<dbReference type="InterPro" id="IPR001962">
    <property type="entry name" value="Asn_synthase"/>
</dbReference>
<evidence type="ECO:0000256" key="5">
    <source>
        <dbReference type="ARBA" id="ARBA00022840"/>
    </source>
</evidence>
<evidence type="ECO:0000256" key="6">
    <source>
        <dbReference type="ARBA" id="ARBA00022888"/>
    </source>
</evidence>
<comment type="similarity">
    <text evidence="2">Belongs to the asparagine synthetase family.</text>
</comment>
<gene>
    <name evidence="10" type="primary">asnB</name>
    <name evidence="10" type="ORF">ACFQRG_16675</name>
</gene>
<dbReference type="InterPro" id="IPR006426">
    <property type="entry name" value="Asn_synth_AEB"/>
</dbReference>
<dbReference type="CDD" id="cd00712">
    <property type="entry name" value="AsnB"/>
    <property type="match status" value="1"/>
</dbReference>
<dbReference type="Pfam" id="PF13537">
    <property type="entry name" value="GATase_7"/>
    <property type="match status" value="1"/>
</dbReference>
<dbReference type="InterPro" id="IPR033738">
    <property type="entry name" value="AsnB_N"/>
</dbReference>
<dbReference type="SUPFAM" id="SSF52402">
    <property type="entry name" value="Adenine nucleotide alpha hydrolases-like"/>
    <property type="match status" value="1"/>
</dbReference>
<keyword evidence="5" id="KW-0067">ATP-binding</keyword>
<evidence type="ECO:0000256" key="1">
    <source>
        <dbReference type="ARBA" id="ARBA00005187"/>
    </source>
</evidence>
<name>A0ABW2PZ31_9BACL</name>
<keyword evidence="6" id="KW-0061">Asparagine biosynthesis</keyword>
<reference evidence="11" key="1">
    <citation type="journal article" date="2019" name="Int. J. Syst. Evol. Microbiol.">
        <title>The Global Catalogue of Microorganisms (GCM) 10K type strain sequencing project: providing services to taxonomists for standard genome sequencing and annotation.</title>
        <authorList>
            <consortium name="The Broad Institute Genomics Platform"/>
            <consortium name="The Broad Institute Genome Sequencing Center for Infectious Disease"/>
            <person name="Wu L."/>
            <person name="Ma J."/>
        </authorList>
    </citation>
    <scope>NUCLEOTIDE SEQUENCE [LARGE SCALE GENOMIC DNA]</scope>
    <source>
        <strain evidence="11">CGMCC 1.16305</strain>
    </source>
</reference>
<dbReference type="PANTHER" id="PTHR43284:SF1">
    <property type="entry name" value="ASPARAGINE SYNTHETASE"/>
    <property type="match status" value="1"/>
</dbReference>
<dbReference type="PANTHER" id="PTHR43284">
    <property type="entry name" value="ASPARAGINE SYNTHETASE (GLUTAMINE-HYDROLYZING)"/>
    <property type="match status" value="1"/>
</dbReference>
<comment type="caution">
    <text evidence="10">The sequence shown here is derived from an EMBL/GenBank/DDBJ whole genome shotgun (WGS) entry which is preliminary data.</text>
</comment>
<dbReference type="GO" id="GO:0004066">
    <property type="term" value="F:asparagine synthase (glutamine-hydrolyzing) activity"/>
    <property type="evidence" value="ECO:0007669"/>
    <property type="project" value="UniProtKB-EC"/>
</dbReference>
<dbReference type="InterPro" id="IPR029055">
    <property type="entry name" value="Ntn_hydrolases_N"/>
</dbReference>
<dbReference type="Gene3D" id="3.60.20.10">
    <property type="entry name" value="Glutamine Phosphoribosylpyrophosphate, subunit 1, domain 1"/>
    <property type="match status" value="1"/>
</dbReference>
<proteinExistence type="inferred from homology"/>
<evidence type="ECO:0000313" key="11">
    <source>
        <dbReference type="Proteomes" id="UP001596505"/>
    </source>
</evidence>
<evidence type="ECO:0000259" key="9">
    <source>
        <dbReference type="PROSITE" id="PS51278"/>
    </source>
</evidence>
<evidence type="ECO:0000256" key="3">
    <source>
        <dbReference type="ARBA" id="ARBA00012737"/>
    </source>
</evidence>
<comment type="catalytic activity">
    <reaction evidence="8">
        <text>L-aspartate + L-glutamine + ATP + H2O = L-asparagine + L-glutamate + AMP + diphosphate + H(+)</text>
        <dbReference type="Rhea" id="RHEA:12228"/>
        <dbReference type="ChEBI" id="CHEBI:15377"/>
        <dbReference type="ChEBI" id="CHEBI:15378"/>
        <dbReference type="ChEBI" id="CHEBI:29985"/>
        <dbReference type="ChEBI" id="CHEBI:29991"/>
        <dbReference type="ChEBI" id="CHEBI:30616"/>
        <dbReference type="ChEBI" id="CHEBI:33019"/>
        <dbReference type="ChEBI" id="CHEBI:58048"/>
        <dbReference type="ChEBI" id="CHEBI:58359"/>
        <dbReference type="ChEBI" id="CHEBI:456215"/>
        <dbReference type="EC" id="6.3.5.4"/>
    </reaction>
</comment>
<dbReference type="PROSITE" id="PS51278">
    <property type="entry name" value="GATASE_TYPE_2"/>
    <property type="match status" value="1"/>
</dbReference>
<dbReference type="NCBIfam" id="TIGR01536">
    <property type="entry name" value="asn_synth_AEB"/>
    <property type="match status" value="1"/>
</dbReference>
<dbReference type="Pfam" id="PF00733">
    <property type="entry name" value="Asn_synthase"/>
    <property type="match status" value="1"/>
</dbReference>
<organism evidence="10 11">
    <name type="scientific">Scopulibacillus cellulosilyticus</name>
    <dbReference type="NCBI Taxonomy" id="2665665"/>
    <lineage>
        <taxon>Bacteria</taxon>
        <taxon>Bacillati</taxon>
        <taxon>Bacillota</taxon>
        <taxon>Bacilli</taxon>
        <taxon>Bacillales</taxon>
        <taxon>Sporolactobacillaceae</taxon>
        <taxon>Scopulibacillus</taxon>
    </lineage>
</organism>
<dbReference type="InterPro" id="IPR051786">
    <property type="entry name" value="ASN_synthetase/amidase"/>
</dbReference>
<dbReference type="Gene3D" id="3.40.50.620">
    <property type="entry name" value="HUPs"/>
    <property type="match status" value="1"/>
</dbReference>
<dbReference type="PIRSF" id="PIRSF001589">
    <property type="entry name" value="Asn_synthetase_glu-h"/>
    <property type="match status" value="1"/>
</dbReference>
<evidence type="ECO:0000256" key="2">
    <source>
        <dbReference type="ARBA" id="ARBA00005752"/>
    </source>
</evidence>
<sequence>MCGIAGWIDFTRQLTGEQATLKKMADTIEHRGPDAEGFWITDHAALAHRRLIVIDPDGGSQPMLYREGEQLFAITFNGEIYNYKELKQILEQKGHKFQTTSDTEVLLHAYIEWKEDCAKHLNGIFAFGIWDEKQQQFFMARDHLGVKPLFYAQRGQALIFGSEIKAILAHPMVDAEIDREGLAEIFAIGPMRTPGVGVFRGIHELRPGHFMVCNNNGIHIKPYWKLESRPYEDTAETSAEKIRELLIDTVKRQLQSDMPLVSMLSGGLDSSALVSIAAEMFKKEGKTLHTYSLDFVDSDKHFEQDLMHVNRDTPFVYKVSEAMGTEHHERIMDAPELVDNLLKQMYARDLPGMGEMETSLYLLFGEMTKDATVSLSGESADEVFGGYPWFYKEEFLKADTFPWEYAAAGRYNILNQEMLEHIQPEDYINRRYSEAISEVPRLEGENKIDTRRREMQYLNLTRFLPFLLDRKDRMSMAHGFEVRVPFCDYRIAEYLWNVPWEVKAVDGMEKGILRRAVKGILIDDVRTRKKSAYPFNQNPAYLQGVASWMNTILKTADEPIMQLIDKQKVSAIAEGKTDIEPQYAARLFDYLIQVNEWLKTYQIKLV</sequence>
<evidence type="ECO:0000256" key="8">
    <source>
        <dbReference type="ARBA" id="ARBA00048741"/>
    </source>
</evidence>
<dbReference type="SUPFAM" id="SSF56235">
    <property type="entry name" value="N-terminal nucleophile aminohydrolases (Ntn hydrolases)"/>
    <property type="match status" value="1"/>
</dbReference>
<keyword evidence="4" id="KW-0547">Nucleotide-binding</keyword>
<dbReference type="CDD" id="cd01991">
    <property type="entry name" value="Asn_synthase_B_C"/>
    <property type="match status" value="1"/>
</dbReference>
<evidence type="ECO:0000313" key="10">
    <source>
        <dbReference type="EMBL" id="MFC7394573.1"/>
    </source>
</evidence>
<protein>
    <recommendedName>
        <fullName evidence="3">asparagine synthase (glutamine-hydrolyzing)</fullName>
        <ecNumber evidence="3">6.3.5.4</ecNumber>
    </recommendedName>
</protein>
<dbReference type="InterPro" id="IPR017932">
    <property type="entry name" value="GATase_2_dom"/>
</dbReference>
<evidence type="ECO:0000256" key="4">
    <source>
        <dbReference type="ARBA" id="ARBA00022741"/>
    </source>
</evidence>
<dbReference type="InterPro" id="IPR014729">
    <property type="entry name" value="Rossmann-like_a/b/a_fold"/>
</dbReference>
<comment type="pathway">
    <text evidence="1">Amino-acid biosynthesis; L-asparagine biosynthesis; L-asparagine from L-aspartate (L-Gln route): step 1/1.</text>
</comment>
<dbReference type="EMBL" id="JBHTCO010000032">
    <property type="protein sequence ID" value="MFC7394573.1"/>
    <property type="molecule type" value="Genomic_DNA"/>
</dbReference>